<gene>
    <name evidence="1" type="ORF">BJI67_07545</name>
</gene>
<dbReference type="EMBL" id="CP017448">
    <property type="protein sequence ID" value="AOV16938.1"/>
    <property type="molecule type" value="Genomic_DNA"/>
</dbReference>
<reference evidence="1 2" key="1">
    <citation type="submission" date="2016-09" db="EMBL/GenBank/DDBJ databases">
        <title>Acidihalobacter prosperus V6 (DSM14174).</title>
        <authorList>
            <person name="Khaleque H.N."/>
            <person name="Ramsay J.P."/>
            <person name="Murphy R.J.T."/>
            <person name="Kaksonen A.H."/>
            <person name="Boxall N.J."/>
            <person name="Watkin E.L.J."/>
        </authorList>
    </citation>
    <scope>NUCLEOTIDE SEQUENCE [LARGE SCALE GENOMIC DNA]</scope>
    <source>
        <strain evidence="1 2">V6</strain>
    </source>
</reference>
<dbReference type="InterPro" id="IPR009659">
    <property type="entry name" value="DUF1249"/>
</dbReference>
<dbReference type="Pfam" id="PF06853">
    <property type="entry name" value="DUF1249"/>
    <property type="match status" value="1"/>
</dbReference>
<dbReference type="PANTHER" id="PTHR38774">
    <property type="entry name" value="CYTOPLASMIC PROTEIN-RELATED"/>
    <property type="match status" value="1"/>
</dbReference>
<accession>A0A1D8K7M0</accession>
<keyword evidence="2" id="KW-1185">Reference proteome</keyword>
<dbReference type="RefSeq" id="WP_070072519.1">
    <property type="nucleotide sequence ID" value="NZ_CP017448.1"/>
</dbReference>
<evidence type="ECO:0000313" key="1">
    <source>
        <dbReference type="EMBL" id="AOV16938.1"/>
    </source>
</evidence>
<dbReference type="Proteomes" id="UP000095342">
    <property type="component" value="Chromosome"/>
</dbReference>
<sequence length="168" mass="18988">MFIQPHYPGYLFSAPRSFAALMEVYEDNYIALRRLCPRLPEAGVMHVSHPAGIPRLYLRVLEHTRYTSSLGLTYRFLGEDDGEVESPSLAVRVYHDARQAEVLFAPQGPAHTLSRHAYGLDDSASGALRMRWSANRFLNRWLHYCIAQGHAFTLAPDALADTLADDRD</sequence>
<dbReference type="KEGG" id="aaeo:BJI67_07545"/>
<dbReference type="PANTHER" id="PTHR38774:SF1">
    <property type="entry name" value="CYTOPLASMIC PROTEIN"/>
    <property type="match status" value="1"/>
</dbReference>
<name>A0A1D8K7M0_9GAMM</name>
<evidence type="ECO:0000313" key="2">
    <source>
        <dbReference type="Proteomes" id="UP000095342"/>
    </source>
</evidence>
<evidence type="ECO:0008006" key="3">
    <source>
        <dbReference type="Google" id="ProtNLM"/>
    </source>
</evidence>
<protein>
    <recommendedName>
        <fullName evidence="3">DUF1249 domain-containing protein</fullName>
    </recommendedName>
</protein>
<proteinExistence type="predicted"/>
<organism evidence="1 2">
    <name type="scientific">Acidihalobacter aeolianus</name>
    <dbReference type="NCBI Taxonomy" id="2792603"/>
    <lineage>
        <taxon>Bacteria</taxon>
        <taxon>Pseudomonadati</taxon>
        <taxon>Pseudomonadota</taxon>
        <taxon>Gammaproteobacteria</taxon>
        <taxon>Chromatiales</taxon>
        <taxon>Ectothiorhodospiraceae</taxon>
        <taxon>Acidihalobacter</taxon>
    </lineage>
</organism>
<dbReference type="AlphaFoldDB" id="A0A1D8K7M0"/>